<evidence type="ECO:0000256" key="1">
    <source>
        <dbReference type="SAM" id="MobiDB-lite"/>
    </source>
</evidence>
<keyword evidence="3" id="KW-1185">Reference proteome</keyword>
<name>A0AA38H7T4_9TREE</name>
<dbReference type="RefSeq" id="XP_052945349.1">
    <property type="nucleotide sequence ID" value="XM_053092863.1"/>
</dbReference>
<feature type="region of interest" description="Disordered" evidence="1">
    <location>
        <begin position="1"/>
        <end position="37"/>
    </location>
</feature>
<accession>A0AA38H7T4</accession>
<feature type="region of interest" description="Disordered" evidence="1">
    <location>
        <begin position="77"/>
        <end position="96"/>
    </location>
</feature>
<organism evidence="2 3">
    <name type="scientific">Dioszegia hungarica</name>
    <dbReference type="NCBI Taxonomy" id="4972"/>
    <lineage>
        <taxon>Eukaryota</taxon>
        <taxon>Fungi</taxon>
        <taxon>Dikarya</taxon>
        <taxon>Basidiomycota</taxon>
        <taxon>Agaricomycotina</taxon>
        <taxon>Tremellomycetes</taxon>
        <taxon>Tremellales</taxon>
        <taxon>Bulleribasidiaceae</taxon>
        <taxon>Dioszegia</taxon>
    </lineage>
</organism>
<gene>
    <name evidence="2" type="ORF">MKK02DRAFT_44261</name>
</gene>
<feature type="compositionally biased region" description="Low complexity" evidence="1">
    <location>
        <begin position="81"/>
        <end position="94"/>
    </location>
</feature>
<dbReference type="GeneID" id="77732068"/>
<comment type="caution">
    <text evidence="2">The sequence shown here is derived from an EMBL/GenBank/DDBJ whole genome shotgun (WGS) entry which is preliminary data.</text>
</comment>
<evidence type="ECO:0000313" key="2">
    <source>
        <dbReference type="EMBL" id="KAI9635572.1"/>
    </source>
</evidence>
<reference evidence="2" key="1">
    <citation type="journal article" date="2022" name="G3 (Bethesda)">
        <title>High quality genome of the basidiomycete yeast Dioszegia hungarica PDD-24b-2 isolated from cloud water.</title>
        <authorList>
            <person name="Jarrige D."/>
            <person name="Haridas S."/>
            <person name="Bleykasten-Grosshans C."/>
            <person name="Joly M."/>
            <person name="Nadalig T."/>
            <person name="Sancelme M."/>
            <person name="Vuilleumier S."/>
            <person name="Grigoriev I.V."/>
            <person name="Amato P."/>
            <person name="Bringel F."/>
        </authorList>
    </citation>
    <scope>NUCLEOTIDE SEQUENCE</scope>
    <source>
        <strain evidence="2">PDD-24b-2</strain>
    </source>
</reference>
<protein>
    <submittedName>
        <fullName evidence="2">Uncharacterized protein</fullName>
    </submittedName>
</protein>
<evidence type="ECO:0000313" key="3">
    <source>
        <dbReference type="Proteomes" id="UP001164286"/>
    </source>
</evidence>
<dbReference type="AlphaFoldDB" id="A0AA38H7T4"/>
<dbReference type="EMBL" id="JAKWFO010000005">
    <property type="protein sequence ID" value="KAI9635572.1"/>
    <property type="molecule type" value="Genomic_DNA"/>
</dbReference>
<dbReference type="Gene3D" id="3.20.20.140">
    <property type="entry name" value="Metal-dependent hydrolases"/>
    <property type="match status" value="1"/>
</dbReference>
<dbReference type="Proteomes" id="UP001164286">
    <property type="component" value="Unassembled WGS sequence"/>
</dbReference>
<sequence>MPPKRPPPLPKTLFEANGPLAPGSAKPPPSPNNVHPAYLIDAHSHSFVSGSSQEMYGLLSPGMPRPPIKTAVHVVLDSDDQSPPSSSASPKPMSIHPTILNLSSPAPPSMTNIVHSAIDLVVPSTVPLTEKEWDLLDEAVLALEGSLGTAGLATGLEKAEVSDKEADTKAKEGDGHGKIVISGLLPPPLTTDSDTLAKDPEYDTYIGRLNQLSLHSSVYLKALPPVIRDGQSGEWVSDRKELERVLRMYLSPAIESFGTHRIIFGTAPATAPTSSGASSCPISETEWYAVLRKAVTELGEGAEAVDGIFGATAAKVYDLET</sequence>
<proteinExistence type="predicted"/>
<feature type="compositionally biased region" description="Pro residues" evidence="1">
    <location>
        <begin position="1"/>
        <end position="10"/>
    </location>
</feature>